<dbReference type="InterPro" id="IPR002933">
    <property type="entry name" value="Peptidase_M20"/>
</dbReference>
<dbReference type="Gene3D" id="3.30.70.360">
    <property type="match status" value="1"/>
</dbReference>
<evidence type="ECO:0000313" key="2">
    <source>
        <dbReference type="EMBL" id="GAA1212775.1"/>
    </source>
</evidence>
<keyword evidence="3" id="KW-1185">Reference proteome</keyword>
<dbReference type="PANTHER" id="PTHR11014:SF63">
    <property type="entry name" value="METALLOPEPTIDASE, PUTATIVE (AFU_ORTHOLOGUE AFUA_6G09600)-RELATED"/>
    <property type="match status" value="1"/>
</dbReference>
<dbReference type="InterPro" id="IPR036264">
    <property type="entry name" value="Bact_exopeptidase_dim_dom"/>
</dbReference>
<dbReference type="InterPro" id="IPR017439">
    <property type="entry name" value="Amidohydrolase"/>
</dbReference>
<reference evidence="2 3" key="1">
    <citation type="journal article" date="2019" name="Int. J. Syst. Evol. Microbiol.">
        <title>The Global Catalogue of Microorganisms (GCM) 10K type strain sequencing project: providing services to taxonomists for standard genome sequencing and annotation.</title>
        <authorList>
            <consortium name="The Broad Institute Genomics Platform"/>
            <consortium name="The Broad Institute Genome Sequencing Center for Infectious Disease"/>
            <person name="Wu L."/>
            <person name="Ma J."/>
        </authorList>
    </citation>
    <scope>NUCLEOTIDE SEQUENCE [LARGE SCALE GENOMIC DNA]</scope>
    <source>
        <strain evidence="2 3">JCM 12762</strain>
    </source>
</reference>
<feature type="domain" description="Peptidase M20 dimerisation" evidence="1">
    <location>
        <begin position="190"/>
        <end position="282"/>
    </location>
</feature>
<dbReference type="Gene3D" id="3.40.630.10">
    <property type="entry name" value="Zn peptidases"/>
    <property type="match status" value="1"/>
</dbReference>
<dbReference type="SUPFAM" id="SSF55031">
    <property type="entry name" value="Bacterial exopeptidase dimerisation domain"/>
    <property type="match status" value="1"/>
</dbReference>
<organism evidence="2 3">
    <name type="scientific">Rhodoglobus aureus</name>
    <dbReference type="NCBI Taxonomy" id="191497"/>
    <lineage>
        <taxon>Bacteria</taxon>
        <taxon>Bacillati</taxon>
        <taxon>Actinomycetota</taxon>
        <taxon>Actinomycetes</taxon>
        <taxon>Micrococcales</taxon>
        <taxon>Microbacteriaceae</taxon>
        <taxon>Rhodoglobus</taxon>
    </lineage>
</organism>
<name>A0ABN1VI97_9MICO</name>
<dbReference type="Proteomes" id="UP001500943">
    <property type="component" value="Unassembled WGS sequence"/>
</dbReference>
<dbReference type="NCBIfam" id="TIGR01891">
    <property type="entry name" value="amidohydrolases"/>
    <property type="match status" value="1"/>
</dbReference>
<comment type="caution">
    <text evidence="2">The sequence shown here is derived from an EMBL/GenBank/DDBJ whole genome shotgun (WGS) entry which is preliminary data.</text>
</comment>
<dbReference type="CDD" id="cd03886">
    <property type="entry name" value="M20_Acy1"/>
    <property type="match status" value="1"/>
</dbReference>
<dbReference type="PANTHER" id="PTHR11014">
    <property type="entry name" value="PEPTIDASE M20 FAMILY MEMBER"/>
    <property type="match status" value="1"/>
</dbReference>
<gene>
    <name evidence="2" type="ORF">GCM10009655_10060</name>
</gene>
<dbReference type="RefSeq" id="WP_343923758.1">
    <property type="nucleotide sequence ID" value="NZ_BAAAKW010000017.1"/>
</dbReference>
<evidence type="ECO:0000313" key="3">
    <source>
        <dbReference type="Proteomes" id="UP001500943"/>
    </source>
</evidence>
<protein>
    <submittedName>
        <fullName evidence="2">Amidohydrolase</fullName>
    </submittedName>
</protein>
<evidence type="ECO:0000259" key="1">
    <source>
        <dbReference type="Pfam" id="PF07687"/>
    </source>
</evidence>
<dbReference type="EMBL" id="BAAAKW010000017">
    <property type="protein sequence ID" value="GAA1212775.1"/>
    <property type="molecule type" value="Genomic_DNA"/>
</dbReference>
<proteinExistence type="predicted"/>
<dbReference type="SUPFAM" id="SSF53187">
    <property type="entry name" value="Zn-dependent exopeptidases"/>
    <property type="match status" value="1"/>
</dbReference>
<dbReference type="InterPro" id="IPR011650">
    <property type="entry name" value="Peptidase_M20_dimer"/>
</dbReference>
<dbReference type="PIRSF" id="PIRSF005962">
    <property type="entry name" value="Pept_M20D_amidohydro"/>
    <property type="match status" value="1"/>
</dbReference>
<sequence>MHSVKSVEDRSFLLAKVDEQLSAAIELRHELHRNPSLSGEEGPTADRIIAALDVSEFETVADTGRIVRIGPKTGPSIAIRAELDALPVREKTGSPFASINGGMHACGHDVHMAGAVALAKAAMTVDLPVALVFIFQPREESYPSGARDIMESGVLDAHDVRCVLGVHVHPDVAVGSVTTGAGVVNAASDEFRIVVEGSGGHSAYPHKNTDPIVTLAQIVSTAQTIVSRKIDPMHPVVVSFGSVHAGQAANVIPTTASASGSIRSSTPEDRLTIARELERTVRLVAEANYCTGTVEITHGEPVLSNDPELVELVDPALQAQGFDVVEPMRSCGSDDFSFYSDVYPGLMMFLGTRAHRSDLTLHSDDFLPDDESVGAVAKVLAEAYGALLPLID</sequence>
<dbReference type="Pfam" id="PF01546">
    <property type="entry name" value="Peptidase_M20"/>
    <property type="match status" value="1"/>
</dbReference>
<dbReference type="Pfam" id="PF07687">
    <property type="entry name" value="M20_dimer"/>
    <property type="match status" value="1"/>
</dbReference>
<accession>A0ABN1VI97</accession>